<keyword evidence="3" id="KW-1003">Cell membrane</keyword>
<keyword evidence="9" id="KW-0131">Cell cycle</keyword>
<dbReference type="Gene3D" id="3.30.420.270">
    <property type="match status" value="1"/>
</dbReference>
<sequence>MARRKLSSDMNVVPYIDVMLVLLVIFMVTAPMMTQGIEVDLPDVKAQSMSQQDEDHTLSVDPKGGYHISWAGNPEATVDDDEVVAQTQELLAKKPEQMILVYGDKKTPYEFVAKAMGLLSDAGAKKIGFVTDEPTDEKPRR</sequence>
<dbReference type="NCBIfam" id="TIGR02801">
    <property type="entry name" value="tolR"/>
    <property type="match status" value="1"/>
</dbReference>
<dbReference type="Proteomes" id="UP000238220">
    <property type="component" value="Unassembled WGS sequence"/>
</dbReference>
<keyword evidence="8 11" id="KW-0472">Membrane</keyword>
<gene>
    <name evidence="12" type="primary">tolR</name>
    <name evidence="12" type="ORF">C3942_14570</name>
</gene>
<dbReference type="InterPro" id="IPR014168">
    <property type="entry name" value="Tol-Pal_TolR"/>
</dbReference>
<dbReference type="InterPro" id="IPR003400">
    <property type="entry name" value="ExbD"/>
</dbReference>
<evidence type="ECO:0000256" key="1">
    <source>
        <dbReference type="ARBA" id="ARBA00004162"/>
    </source>
</evidence>
<comment type="similarity">
    <text evidence="2 10">Belongs to the ExbD/TolR family.</text>
</comment>
<name>A0A2S5TDQ2_9GAMM</name>
<reference evidence="12 13" key="1">
    <citation type="submission" date="2018-02" db="EMBL/GenBank/DDBJ databases">
        <title>Genome sequencing of Solimonas sp. HR-BB.</title>
        <authorList>
            <person name="Lee Y."/>
            <person name="Jeon C.O."/>
        </authorList>
    </citation>
    <scope>NUCLEOTIDE SEQUENCE [LARGE SCALE GENOMIC DNA]</scope>
    <source>
        <strain evidence="12 13">HR-BB</strain>
    </source>
</reference>
<evidence type="ECO:0000256" key="10">
    <source>
        <dbReference type="RuleBase" id="RU003879"/>
    </source>
</evidence>
<evidence type="ECO:0000256" key="6">
    <source>
        <dbReference type="ARBA" id="ARBA00022692"/>
    </source>
</evidence>
<dbReference type="GO" id="GO:0005886">
    <property type="term" value="C:plasma membrane"/>
    <property type="evidence" value="ECO:0007669"/>
    <property type="project" value="UniProtKB-SubCell"/>
</dbReference>
<evidence type="ECO:0000256" key="3">
    <source>
        <dbReference type="ARBA" id="ARBA00022475"/>
    </source>
</evidence>
<dbReference type="Pfam" id="PF02472">
    <property type="entry name" value="ExbD"/>
    <property type="match status" value="1"/>
</dbReference>
<dbReference type="RefSeq" id="WP_104231091.1">
    <property type="nucleotide sequence ID" value="NZ_PSNW01000008.1"/>
</dbReference>
<evidence type="ECO:0000256" key="8">
    <source>
        <dbReference type="ARBA" id="ARBA00023136"/>
    </source>
</evidence>
<dbReference type="PANTHER" id="PTHR30558">
    <property type="entry name" value="EXBD MEMBRANE COMPONENT OF PMF-DRIVEN MACROMOLECULE IMPORT SYSTEM"/>
    <property type="match status" value="1"/>
</dbReference>
<keyword evidence="10" id="KW-0653">Protein transport</keyword>
<accession>A0A2S5TDQ2</accession>
<keyword evidence="5" id="KW-0132">Cell division</keyword>
<evidence type="ECO:0000313" key="12">
    <source>
        <dbReference type="EMBL" id="PPE73052.1"/>
    </source>
</evidence>
<evidence type="ECO:0000256" key="11">
    <source>
        <dbReference type="SAM" id="Phobius"/>
    </source>
</evidence>
<dbReference type="PANTHER" id="PTHR30558:SF7">
    <property type="entry name" value="TOL-PAL SYSTEM PROTEIN TOLR"/>
    <property type="match status" value="1"/>
</dbReference>
<evidence type="ECO:0000313" key="13">
    <source>
        <dbReference type="Proteomes" id="UP000238220"/>
    </source>
</evidence>
<keyword evidence="6 10" id="KW-0812">Transmembrane</keyword>
<dbReference type="GO" id="GO:0051301">
    <property type="term" value="P:cell division"/>
    <property type="evidence" value="ECO:0007669"/>
    <property type="project" value="UniProtKB-KW"/>
</dbReference>
<dbReference type="GO" id="GO:0015031">
    <property type="term" value="P:protein transport"/>
    <property type="evidence" value="ECO:0007669"/>
    <property type="project" value="UniProtKB-KW"/>
</dbReference>
<evidence type="ECO:0000256" key="5">
    <source>
        <dbReference type="ARBA" id="ARBA00022618"/>
    </source>
</evidence>
<keyword evidence="7 11" id="KW-1133">Transmembrane helix</keyword>
<evidence type="ECO:0000256" key="7">
    <source>
        <dbReference type="ARBA" id="ARBA00022989"/>
    </source>
</evidence>
<feature type="transmembrane region" description="Helical" evidence="11">
    <location>
        <begin position="12"/>
        <end position="33"/>
    </location>
</feature>
<evidence type="ECO:0000256" key="4">
    <source>
        <dbReference type="ARBA" id="ARBA00022519"/>
    </source>
</evidence>
<comment type="subcellular location">
    <subcellularLocation>
        <location evidence="1">Cell membrane</location>
        <topology evidence="1">Single-pass membrane protein</topology>
    </subcellularLocation>
    <subcellularLocation>
        <location evidence="10">Cell membrane</location>
        <topology evidence="10">Single-pass type II membrane protein</topology>
    </subcellularLocation>
</comment>
<dbReference type="GO" id="GO:0022857">
    <property type="term" value="F:transmembrane transporter activity"/>
    <property type="evidence" value="ECO:0007669"/>
    <property type="project" value="InterPro"/>
</dbReference>
<keyword evidence="13" id="KW-1185">Reference proteome</keyword>
<dbReference type="AlphaFoldDB" id="A0A2S5TDQ2"/>
<dbReference type="EMBL" id="PSNW01000008">
    <property type="protein sequence ID" value="PPE73052.1"/>
    <property type="molecule type" value="Genomic_DNA"/>
</dbReference>
<proteinExistence type="inferred from homology"/>
<keyword evidence="4" id="KW-0997">Cell inner membrane</keyword>
<organism evidence="12 13">
    <name type="scientific">Solimonas fluminis</name>
    <dbReference type="NCBI Taxonomy" id="2086571"/>
    <lineage>
        <taxon>Bacteria</taxon>
        <taxon>Pseudomonadati</taxon>
        <taxon>Pseudomonadota</taxon>
        <taxon>Gammaproteobacteria</taxon>
        <taxon>Nevskiales</taxon>
        <taxon>Nevskiaceae</taxon>
        <taxon>Solimonas</taxon>
    </lineage>
</organism>
<evidence type="ECO:0000256" key="9">
    <source>
        <dbReference type="ARBA" id="ARBA00023306"/>
    </source>
</evidence>
<keyword evidence="10" id="KW-0813">Transport</keyword>
<comment type="caution">
    <text evidence="12">The sequence shown here is derived from an EMBL/GenBank/DDBJ whole genome shotgun (WGS) entry which is preliminary data.</text>
</comment>
<evidence type="ECO:0000256" key="2">
    <source>
        <dbReference type="ARBA" id="ARBA00005811"/>
    </source>
</evidence>
<dbReference type="OrthoDB" id="9798629at2"/>
<protein>
    <submittedName>
        <fullName evidence="12">Protein TolR</fullName>
    </submittedName>
</protein>